<dbReference type="InterPro" id="IPR028098">
    <property type="entry name" value="Glyco_trans_4-like_N"/>
</dbReference>
<dbReference type="NCBIfam" id="TIGR01484">
    <property type="entry name" value="HAD-SF-IIB"/>
    <property type="match status" value="1"/>
</dbReference>
<dbReference type="SUPFAM" id="SSF56784">
    <property type="entry name" value="HAD-like"/>
    <property type="match status" value="1"/>
</dbReference>
<protein>
    <recommendedName>
        <fullName evidence="2">sucrose-phosphate synthase</fullName>
        <ecNumber evidence="2">2.4.1.14</ecNumber>
    </recommendedName>
</protein>
<evidence type="ECO:0000313" key="10">
    <source>
        <dbReference type="Proteomes" id="UP000244013"/>
    </source>
</evidence>
<reference evidence="9 10" key="1">
    <citation type="submission" date="2018-04" db="EMBL/GenBank/DDBJ databases">
        <title>Genomic Encyclopedia of Type Strains, Phase III (KMG-III): the genomes of soil and plant-associated and newly described type strains.</title>
        <authorList>
            <person name="Whitman W."/>
        </authorList>
    </citation>
    <scope>NUCLEOTIDE SEQUENCE [LARGE SCALE GENOMIC DNA]</scope>
    <source>
        <strain evidence="9 10">MA-olki</strain>
    </source>
</reference>
<name>A0A2T5U0S3_9SPHN</name>
<proteinExistence type="inferred from homology"/>
<dbReference type="AlphaFoldDB" id="A0A2T5U0S3"/>
<dbReference type="SFLD" id="SFLDG01141">
    <property type="entry name" value="C2.B.1:_Sucrose_Phosphatase_Li"/>
    <property type="match status" value="1"/>
</dbReference>
<dbReference type="EMBL" id="QAYE01000008">
    <property type="protein sequence ID" value="PTW45113.1"/>
    <property type="molecule type" value="Genomic_DNA"/>
</dbReference>
<feature type="domain" description="Sucrose phosphatase-like" evidence="7">
    <location>
        <begin position="449"/>
        <end position="687"/>
    </location>
</feature>
<dbReference type="Gene3D" id="3.40.50.1000">
    <property type="entry name" value="HAD superfamily/HAD-like"/>
    <property type="match status" value="1"/>
</dbReference>
<keyword evidence="4" id="KW-0808">Transferase</keyword>
<dbReference type="InterPro" id="IPR001296">
    <property type="entry name" value="Glyco_trans_1"/>
</dbReference>
<dbReference type="InterPro" id="IPR044161">
    <property type="entry name" value="SPS"/>
</dbReference>
<dbReference type="PROSITE" id="PS51257">
    <property type="entry name" value="PROKAR_LIPOPROTEIN"/>
    <property type="match status" value="1"/>
</dbReference>
<evidence type="ECO:0000256" key="4">
    <source>
        <dbReference type="ARBA" id="ARBA00022679"/>
    </source>
</evidence>
<feature type="domain" description="Glycosyltransferase subfamily 4-like N-terminal" evidence="8">
    <location>
        <begin position="108"/>
        <end position="196"/>
    </location>
</feature>
<comment type="similarity">
    <text evidence="1">Belongs to the glycosyltransferase 1 family.</text>
</comment>
<evidence type="ECO:0000256" key="3">
    <source>
        <dbReference type="ARBA" id="ARBA00022676"/>
    </source>
</evidence>
<comment type="catalytic activity">
    <reaction evidence="5">
        <text>beta-D-fructose 6-phosphate + UDP-alpha-D-glucose = sucrose 6(F)-phosphate + UDP + H(+)</text>
        <dbReference type="Rhea" id="RHEA:22172"/>
        <dbReference type="ChEBI" id="CHEBI:15378"/>
        <dbReference type="ChEBI" id="CHEBI:57634"/>
        <dbReference type="ChEBI" id="CHEBI:57723"/>
        <dbReference type="ChEBI" id="CHEBI:58223"/>
        <dbReference type="ChEBI" id="CHEBI:58885"/>
        <dbReference type="EC" id="2.4.1.14"/>
    </reaction>
</comment>
<dbReference type="Gene3D" id="3.90.1070.10">
    <property type="match status" value="1"/>
</dbReference>
<dbReference type="PANTHER" id="PTHR46039:SF5">
    <property type="entry name" value="SUCROSE-PHOSPHATE SYNTHASE 3-RELATED"/>
    <property type="match status" value="1"/>
</dbReference>
<dbReference type="GO" id="GO:0046524">
    <property type="term" value="F:sucrose-phosphate synthase activity"/>
    <property type="evidence" value="ECO:0007669"/>
    <property type="project" value="UniProtKB-EC"/>
</dbReference>
<dbReference type="InterPro" id="IPR036412">
    <property type="entry name" value="HAD-like_sf"/>
</dbReference>
<sequence>MNGGRVFVLHIALQGCLRATDVEYGITADTGGHIRYLLDLVAASGRNPAIDRMEIVTRAFHHAAYAECYAEPIETIDGTTRIVRLLTASDAYLVKEDLWTEHDSLVEALVAHIATLDRAPDVMHAHYADAGLIAARVSARTGIPYVFTAHSLGRVKLAAFDRECTETAGLDRRIAIEEEAIAGAAAIIASSRDEAEVQYADYDAYDPGSIRVFAPGSDLKQFANCGTDARVDALINRFLDDPAKPVILAIARPVTKKNLAALVHAYGRSPALQTAANLVILAGTRDDSATLEPEIRDNIAELLQLIDRYDLYGKVAYPKQHRPDDIAAVYAHARTRRGVFVNPALNEPFGLTLLEAAASGLPVVATDSGGPNDIVETCGNGILVDPRSPGAITDAIRKILDDPALWSRYSAAGSVAIRAYDWDRHVQLYTGLLAEVVNAAPAVTDRKPELLLVSDIDGTLLGCAKGVDDFTAWHDAQTDVAFAIATGRSFHSAMAVLGQHDAPRPEILITSVGSEIYYRTVRGAVYDRDTEWDGIIAAGWDREAVAALIGQHAGLTPQSPLEQRRFKLSYFADGDMAAAERVRALLAEHGHSCSIIQSHGRYLDILPHAASKGTAVEHVRRRLGLEPRQVIVAGDSGNDIEMLRSSRHAIIVGNYSDGLGSRADLAHGYVAIGHHARGVIEGVAFFRDAAAGIHVEGIRKAS</sequence>
<evidence type="ECO:0000256" key="5">
    <source>
        <dbReference type="ARBA" id="ARBA00047471"/>
    </source>
</evidence>
<dbReference type="SFLD" id="SFLDS00003">
    <property type="entry name" value="Haloacid_Dehalogenase"/>
    <property type="match status" value="1"/>
</dbReference>
<dbReference type="Pfam" id="PF00534">
    <property type="entry name" value="Glycos_transf_1"/>
    <property type="match status" value="1"/>
</dbReference>
<comment type="caution">
    <text evidence="9">The sequence shown here is derived from an EMBL/GenBank/DDBJ whole genome shotgun (WGS) entry which is preliminary data.</text>
</comment>
<feature type="domain" description="Glycosyl transferase family 1" evidence="6">
    <location>
        <begin position="242"/>
        <end position="411"/>
    </location>
</feature>
<dbReference type="InterPro" id="IPR006379">
    <property type="entry name" value="HAD-SF_hydro_IIB"/>
</dbReference>
<organism evidence="9 10">
    <name type="scientific">Sphingomonas faeni</name>
    <dbReference type="NCBI Taxonomy" id="185950"/>
    <lineage>
        <taxon>Bacteria</taxon>
        <taxon>Pseudomonadati</taxon>
        <taxon>Pseudomonadota</taxon>
        <taxon>Alphaproteobacteria</taxon>
        <taxon>Sphingomonadales</taxon>
        <taxon>Sphingomonadaceae</taxon>
        <taxon>Sphingomonas</taxon>
    </lineage>
</organism>
<dbReference type="Pfam" id="PF13579">
    <property type="entry name" value="Glyco_trans_4_4"/>
    <property type="match status" value="1"/>
</dbReference>
<dbReference type="GO" id="GO:0016791">
    <property type="term" value="F:phosphatase activity"/>
    <property type="evidence" value="ECO:0007669"/>
    <property type="project" value="UniProtKB-ARBA"/>
</dbReference>
<dbReference type="Pfam" id="PF05116">
    <property type="entry name" value="S6PP"/>
    <property type="match status" value="1"/>
</dbReference>
<evidence type="ECO:0000256" key="1">
    <source>
        <dbReference type="ARBA" id="ARBA00006530"/>
    </source>
</evidence>
<dbReference type="SUPFAM" id="SSF53756">
    <property type="entry name" value="UDP-Glycosyltransferase/glycogen phosphorylase"/>
    <property type="match status" value="1"/>
</dbReference>
<dbReference type="Proteomes" id="UP000244013">
    <property type="component" value="Unassembled WGS sequence"/>
</dbReference>
<dbReference type="InterPro" id="IPR023214">
    <property type="entry name" value="HAD_sf"/>
</dbReference>
<evidence type="ECO:0000313" key="9">
    <source>
        <dbReference type="EMBL" id="PTW45113.1"/>
    </source>
</evidence>
<evidence type="ECO:0000259" key="6">
    <source>
        <dbReference type="Pfam" id="PF00534"/>
    </source>
</evidence>
<dbReference type="EC" id="2.4.1.14" evidence="2"/>
<evidence type="ECO:0000256" key="2">
    <source>
        <dbReference type="ARBA" id="ARBA00012536"/>
    </source>
</evidence>
<accession>A0A2T5U0S3</accession>
<evidence type="ECO:0000259" key="8">
    <source>
        <dbReference type="Pfam" id="PF13579"/>
    </source>
</evidence>
<dbReference type="Gene3D" id="3.40.50.2000">
    <property type="entry name" value="Glycogen Phosphorylase B"/>
    <property type="match status" value="2"/>
</dbReference>
<dbReference type="SFLD" id="SFLDG01140">
    <property type="entry name" value="C2.B:_Phosphomannomutase_and_P"/>
    <property type="match status" value="1"/>
</dbReference>
<gene>
    <name evidence="9" type="ORF">C8J25_108205</name>
</gene>
<dbReference type="InterPro" id="IPR006380">
    <property type="entry name" value="SPP-like_dom"/>
</dbReference>
<dbReference type="PANTHER" id="PTHR46039">
    <property type="entry name" value="SUCROSE-PHOSPHATE SYNTHASE 3-RELATED"/>
    <property type="match status" value="1"/>
</dbReference>
<evidence type="ECO:0000259" key="7">
    <source>
        <dbReference type="Pfam" id="PF05116"/>
    </source>
</evidence>
<keyword evidence="3" id="KW-0328">Glycosyltransferase</keyword>